<proteinExistence type="predicted"/>
<sequence length="123" mass="13926">MNKPILLCVFDYEETTLIKNKLQVSTPYDLVSGNRNKNPKGLMRGRLWESISVKIQQNVAHTSLRKPKKSVKTLTMPVYNWIGGRAGRSVCLMQCKGRSELGQVIALQRNKSVILANGTRKRK</sequence>
<dbReference type="GeneID" id="29002149"/>
<accession>A0A167LN70</accession>
<dbReference type="RefSeq" id="XP_018288818.1">
    <property type="nucleotide sequence ID" value="XM_018441243.1"/>
</dbReference>
<dbReference type="Proteomes" id="UP000077315">
    <property type="component" value="Unassembled WGS sequence"/>
</dbReference>
<dbReference type="InParanoid" id="A0A167LN70"/>
<evidence type="ECO:0000313" key="1">
    <source>
        <dbReference type="EMBL" id="OAD70778.1"/>
    </source>
</evidence>
<dbReference type="VEuPathDB" id="FungiDB:PHYBLDRAFT_64143"/>
<reference evidence="2" key="1">
    <citation type="submission" date="2015-06" db="EMBL/GenBank/DDBJ databases">
        <title>Expansion of signal transduction pathways in fungi by whole-genome duplication.</title>
        <authorList>
            <consortium name="DOE Joint Genome Institute"/>
            <person name="Corrochano L.M."/>
            <person name="Kuo A."/>
            <person name="Marcet-Houben M."/>
            <person name="Polaino S."/>
            <person name="Salamov A."/>
            <person name="Villalobos J.M."/>
            <person name="Alvarez M.I."/>
            <person name="Avalos J."/>
            <person name="Benito E.P."/>
            <person name="Benoit I."/>
            <person name="Burger G."/>
            <person name="Camino L.P."/>
            <person name="Canovas D."/>
            <person name="Cerda-Olmedo E."/>
            <person name="Cheng J.-F."/>
            <person name="Dominguez A."/>
            <person name="Elias M."/>
            <person name="Eslava A.P."/>
            <person name="Glaser F."/>
            <person name="Grimwood J."/>
            <person name="Gutierrez G."/>
            <person name="Heitman J."/>
            <person name="Henrissat B."/>
            <person name="Iturriaga E.A."/>
            <person name="Lang B.F."/>
            <person name="Lavin J.L."/>
            <person name="Lee S."/>
            <person name="Li W."/>
            <person name="Lindquist E."/>
            <person name="Lopez-Garcia S."/>
            <person name="Luque E.M."/>
            <person name="Marcos A.T."/>
            <person name="Martin J."/>
            <person name="McCluskey K."/>
            <person name="Medina H.R."/>
            <person name="Miralles-Duran A."/>
            <person name="Miyazaki A."/>
            <person name="Munoz-Torres E."/>
            <person name="Oguiza J.A."/>
            <person name="Ohm R."/>
            <person name="Olmedo M."/>
            <person name="Orejas M."/>
            <person name="Ortiz-Castellanos L."/>
            <person name="Pisabarro A.G."/>
            <person name="Rodriguez-Romero J."/>
            <person name="Ruiz-Herrera J."/>
            <person name="Ruiz-Vazquez R."/>
            <person name="Sanz C."/>
            <person name="Schackwitz W."/>
            <person name="Schmutz J."/>
            <person name="Shahriari M."/>
            <person name="Shelest E."/>
            <person name="Silva-Franco F."/>
            <person name="Soanes D."/>
            <person name="Syed K."/>
            <person name="Tagua V.G."/>
            <person name="Talbot N.J."/>
            <person name="Thon M."/>
            <person name="De vries R.P."/>
            <person name="Wiebenga A."/>
            <person name="Yadav J.S."/>
            <person name="Braun E.L."/>
            <person name="Baker S."/>
            <person name="Garre V."/>
            <person name="Horwitz B."/>
            <person name="Torres-Martinez S."/>
            <person name="Idnurm A."/>
            <person name="Herrera-Estrella A."/>
            <person name="Gabaldon T."/>
            <person name="Grigoriev I.V."/>
        </authorList>
    </citation>
    <scope>NUCLEOTIDE SEQUENCE [LARGE SCALE GENOMIC DNA]</scope>
    <source>
        <strain evidence="2">NRRL 1555(-)</strain>
    </source>
</reference>
<dbReference type="AlphaFoldDB" id="A0A167LN70"/>
<evidence type="ECO:0000313" key="2">
    <source>
        <dbReference type="Proteomes" id="UP000077315"/>
    </source>
</evidence>
<keyword evidence="2" id="KW-1185">Reference proteome</keyword>
<protein>
    <submittedName>
        <fullName evidence="1">Uncharacterized protein</fullName>
    </submittedName>
</protein>
<organism evidence="1 2">
    <name type="scientific">Phycomyces blakesleeanus (strain ATCC 8743b / DSM 1359 / FGSC 10004 / NBRC 33097 / NRRL 1555)</name>
    <dbReference type="NCBI Taxonomy" id="763407"/>
    <lineage>
        <taxon>Eukaryota</taxon>
        <taxon>Fungi</taxon>
        <taxon>Fungi incertae sedis</taxon>
        <taxon>Mucoromycota</taxon>
        <taxon>Mucoromycotina</taxon>
        <taxon>Mucoromycetes</taxon>
        <taxon>Mucorales</taxon>
        <taxon>Phycomycetaceae</taxon>
        <taxon>Phycomyces</taxon>
    </lineage>
</organism>
<name>A0A167LN70_PHYB8</name>
<gene>
    <name evidence="1" type="ORF">PHYBLDRAFT_64143</name>
</gene>
<dbReference type="EMBL" id="KV440987">
    <property type="protein sequence ID" value="OAD70778.1"/>
    <property type="molecule type" value="Genomic_DNA"/>
</dbReference>